<sequence length="119" mass="13815">MARHNFRNLKIWKDGVVFVSLNYQLTKTFPKTELYNLTSQMNRSAISIPSNIAEGTAKSTDKHFKTYLETSLGSAYEWETQLEIANIQGYITETDYKELIDRIQQIQRMIGAFIDRLDS</sequence>
<protein>
    <submittedName>
        <fullName evidence="1">Four helix bundle protein</fullName>
    </submittedName>
</protein>
<dbReference type="Gene3D" id="1.20.1440.60">
    <property type="entry name" value="23S rRNA-intervening sequence"/>
    <property type="match status" value="1"/>
</dbReference>
<gene>
    <name evidence="1" type="ORF">ACFO3O_04955</name>
</gene>
<name>A0ABV9HUQ0_9FLAO</name>
<dbReference type="RefSeq" id="WP_379977438.1">
    <property type="nucleotide sequence ID" value="NZ_JBHSFV010000002.1"/>
</dbReference>
<comment type="caution">
    <text evidence="1">The sequence shown here is derived from an EMBL/GenBank/DDBJ whole genome shotgun (WGS) entry which is preliminary data.</text>
</comment>
<dbReference type="InterPro" id="IPR012657">
    <property type="entry name" value="23S_rRNA-intervening_sequence"/>
</dbReference>
<dbReference type="PANTHER" id="PTHR38471">
    <property type="entry name" value="FOUR HELIX BUNDLE PROTEIN"/>
    <property type="match status" value="1"/>
</dbReference>
<dbReference type="EMBL" id="JBHSFV010000002">
    <property type="protein sequence ID" value="MFC4633243.1"/>
    <property type="molecule type" value="Genomic_DNA"/>
</dbReference>
<proteinExistence type="predicted"/>
<accession>A0ABV9HUQ0</accession>
<reference evidence="2" key="1">
    <citation type="journal article" date="2019" name="Int. J. Syst. Evol. Microbiol.">
        <title>The Global Catalogue of Microorganisms (GCM) 10K type strain sequencing project: providing services to taxonomists for standard genome sequencing and annotation.</title>
        <authorList>
            <consortium name="The Broad Institute Genomics Platform"/>
            <consortium name="The Broad Institute Genome Sequencing Center for Infectious Disease"/>
            <person name="Wu L."/>
            <person name="Ma J."/>
        </authorList>
    </citation>
    <scope>NUCLEOTIDE SEQUENCE [LARGE SCALE GENOMIC DNA]</scope>
    <source>
        <strain evidence="2">YJ-61-S</strain>
    </source>
</reference>
<dbReference type="NCBIfam" id="TIGR02436">
    <property type="entry name" value="four helix bundle protein"/>
    <property type="match status" value="1"/>
</dbReference>
<dbReference type="CDD" id="cd16377">
    <property type="entry name" value="23S_rRNA_IVP_like"/>
    <property type="match status" value="1"/>
</dbReference>
<evidence type="ECO:0000313" key="1">
    <source>
        <dbReference type="EMBL" id="MFC4633243.1"/>
    </source>
</evidence>
<dbReference type="PANTHER" id="PTHR38471:SF2">
    <property type="entry name" value="FOUR HELIX BUNDLE PROTEIN"/>
    <property type="match status" value="1"/>
</dbReference>
<dbReference type="InterPro" id="IPR036583">
    <property type="entry name" value="23S_rRNA_IVS_sf"/>
</dbReference>
<evidence type="ECO:0000313" key="2">
    <source>
        <dbReference type="Proteomes" id="UP001596043"/>
    </source>
</evidence>
<dbReference type="Proteomes" id="UP001596043">
    <property type="component" value="Unassembled WGS sequence"/>
</dbReference>
<organism evidence="1 2">
    <name type="scientific">Dokdonia ponticola</name>
    <dbReference type="NCBI Taxonomy" id="2041041"/>
    <lineage>
        <taxon>Bacteria</taxon>
        <taxon>Pseudomonadati</taxon>
        <taxon>Bacteroidota</taxon>
        <taxon>Flavobacteriia</taxon>
        <taxon>Flavobacteriales</taxon>
        <taxon>Flavobacteriaceae</taxon>
        <taxon>Dokdonia</taxon>
    </lineage>
</organism>
<keyword evidence="2" id="KW-1185">Reference proteome</keyword>
<dbReference type="SUPFAM" id="SSF158446">
    <property type="entry name" value="IVS-encoded protein-like"/>
    <property type="match status" value="1"/>
</dbReference>
<dbReference type="Pfam" id="PF05635">
    <property type="entry name" value="23S_rRNA_IVP"/>
    <property type="match status" value="1"/>
</dbReference>